<dbReference type="InterPro" id="IPR013525">
    <property type="entry name" value="ABC2_TM"/>
</dbReference>
<keyword evidence="6" id="KW-0813">Transport</keyword>
<keyword evidence="2 6" id="KW-0812">Transmembrane</keyword>
<evidence type="ECO:0000256" key="1">
    <source>
        <dbReference type="ARBA" id="ARBA00004141"/>
    </source>
</evidence>
<keyword evidence="6" id="KW-1003">Cell membrane</keyword>
<evidence type="ECO:0000256" key="4">
    <source>
        <dbReference type="ARBA" id="ARBA00023136"/>
    </source>
</evidence>
<sequence>MKPLLEMTRAALIYNIRQPATLLFGFVMPAGIIIVLHIIGGNLLGAPDAAGQVVPGVLAYSVANASLSSSGLTLTAWRSSGLLARLRLQPVSAWEVIGARFLVSVMVTLLQGAVFVALGVAFLGLRPGGFFAVVAPPAIVLSGLVFFLIGGAVGMLARSQEAVSAGVNLILLPLGLLSGCFLPLGVLPARLACVMELTPLTATAQLLIGSAGGVSASSGLVSWAVLGVSAALAGLLFLMVYRWKTT</sequence>
<comment type="similarity">
    <text evidence="6">Belongs to the ABC-2 integral membrane protein family.</text>
</comment>
<feature type="transmembrane region" description="Helical" evidence="6">
    <location>
        <begin position="130"/>
        <end position="157"/>
    </location>
</feature>
<organism evidence="8">
    <name type="scientific">Actinomyces timonensis</name>
    <dbReference type="NCBI Taxonomy" id="1288391"/>
    <lineage>
        <taxon>Bacteria</taxon>
        <taxon>Bacillati</taxon>
        <taxon>Actinomycetota</taxon>
        <taxon>Actinomycetes</taxon>
        <taxon>Actinomycetales</taxon>
        <taxon>Actinomycetaceae</taxon>
        <taxon>Actinomyces</taxon>
    </lineage>
</organism>
<dbReference type="PIRSF" id="PIRSF006648">
    <property type="entry name" value="DrrB"/>
    <property type="match status" value="1"/>
</dbReference>
<dbReference type="Pfam" id="PF01061">
    <property type="entry name" value="ABC2_membrane"/>
    <property type="match status" value="1"/>
</dbReference>
<name>A0AAU8N300_9ACTO</name>
<dbReference type="PANTHER" id="PTHR43229">
    <property type="entry name" value="NODULATION PROTEIN J"/>
    <property type="match status" value="1"/>
</dbReference>
<keyword evidence="3 6" id="KW-1133">Transmembrane helix</keyword>
<dbReference type="GO" id="GO:0043190">
    <property type="term" value="C:ATP-binding cassette (ABC) transporter complex"/>
    <property type="evidence" value="ECO:0007669"/>
    <property type="project" value="InterPro"/>
</dbReference>
<feature type="transmembrane region" description="Helical" evidence="6">
    <location>
        <begin position="57"/>
        <end position="77"/>
    </location>
</feature>
<dbReference type="PRINTS" id="PR00164">
    <property type="entry name" value="ABC2TRNSPORT"/>
</dbReference>
<evidence type="ECO:0000313" key="8">
    <source>
        <dbReference type="EMBL" id="XCP83147.1"/>
    </source>
</evidence>
<dbReference type="InterPro" id="IPR047817">
    <property type="entry name" value="ABC2_TM_bact-type"/>
</dbReference>
<accession>A0AAU8N300</accession>
<dbReference type="InterPro" id="IPR051784">
    <property type="entry name" value="Nod_factor_ABC_transporter"/>
</dbReference>
<dbReference type="RefSeq" id="WP_366181357.1">
    <property type="nucleotide sequence ID" value="NZ_CP159989.1"/>
</dbReference>
<evidence type="ECO:0000256" key="2">
    <source>
        <dbReference type="ARBA" id="ARBA00022692"/>
    </source>
</evidence>
<keyword evidence="5" id="KW-0046">Antibiotic resistance</keyword>
<comment type="subcellular location">
    <subcellularLocation>
        <location evidence="6">Cell membrane</location>
        <topology evidence="6">Multi-pass membrane protein</topology>
    </subcellularLocation>
    <subcellularLocation>
        <location evidence="1">Membrane</location>
        <topology evidence="1">Multi-pass membrane protein</topology>
    </subcellularLocation>
</comment>
<reference evidence="8" key="1">
    <citation type="submission" date="2024-05" db="EMBL/GenBank/DDBJ databases">
        <title>Draft genome assemblies of 36 bacteria isolated from hibernating arctic ground squirrels.</title>
        <authorList>
            <person name="McKee H."/>
            <person name="Mullen L."/>
            <person name="Drown D.M."/>
            <person name="Duddleston K.N."/>
        </authorList>
    </citation>
    <scope>NUCLEOTIDE SEQUENCE</scope>
    <source>
        <strain evidence="8">AR004</strain>
    </source>
</reference>
<gene>
    <name evidence="8" type="ORF">ABXS69_04540</name>
</gene>
<dbReference type="PANTHER" id="PTHR43229:SF2">
    <property type="entry name" value="NODULATION PROTEIN J"/>
    <property type="match status" value="1"/>
</dbReference>
<evidence type="ECO:0000256" key="3">
    <source>
        <dbReference type="ARBA" id="ARBA00022989"/>
    </source>
</evidence>
<dbReference type="PROSITE" id="PS51012">
    <property type="entry name" value="ABC_TM2"/>
    <property type="match status" value="1"/>
</dbReference>
<dbReference type="InterPro" id="IPR000412">
    <property type="entry name" value="ABC_2_transport"/>
</dbReference>
<dbReference type="EMBL" id="CP159989">
    <property type="protein sequence ID" value="XCP83147.1"/>
    <property type="molecule type" value="Genomic_DNA"/>
</dbReference>
<feature type="transmembrane region" description="Helical" evidence="6">
    <location>
        <begin position="220"/>
        <end position="241"/>
    </location>
</feature>
<feature type="transmembrane region" description="Helical" evidence="6">
    <location>
        <begin position="98"/>
        <end position="124"/>
    </location>
</feature>
<evidence type="ECO:0000256" key="6">
    <source>
        <dbReference type="RuleBase" id="RU361157"/>
    </source>
</evidence>
<feature type="transmembrane region" description="Helical" evidence="6">
    <location>
        <begin position="21"/>
        <end position="45"/>
    </location>
</feature>
<proteinExistence type="inferred from homology"/>
<feature type="transmembrane region" description="Helical" evidence="6">
    <location>
        <begin position="169"/>
        <end position="189"/>
    </location>
</feature>
<keyword evidence="4 6" id="KW-0472">Membrane</keyword>
<evidence type="ECO:0000256" key="5">
    <source>
        <dbReference type="ARBA" id="ARBA00023251"/>
    </source>
</evidence>
<dbReference type="GO" id="GO:0046677">
    <property type="term" value="P:response to antibiotic"/>
    <property type="evidence" value="ECO:0007669"/>
    <property type="project" value="UniProtKB-KW"/>
</dbReference>
<protein>
    <recommendedName>
        <fullName evidence="6">Transport permease protein</fullName>
    </recommendedName>
</protein>
<dbReference type="GO" id="GO:0140359">
    <property type="term" value="F:ABC-type transporter activity"/>
    <property type="evidence" value="ECO:0007669"/>
    <property type="project" value="InterPro"/>
</dbReference>
<dbReference type="AlphaFoldDB" id="A0AAU8N300"/>
<evidence type="ECO:0000259" key="7">
    <source>
        <dbReference type="PROSITE" id="PS51012"/>
    </source>
</evidence>
<feature type="domain" description="ABC transmembrane type-2" evidence="7">
    <location>
        <begin position="10"/>
        <end position="244"/>
    </location>
</feature>